<dbReference type="Proteomes" id="UP001165740">
    <property type="component" value="Chromosome 9"/>
</dbReference>
<evidence type="ECO:0000313" key="4">
    <source>
        <dbReference type="RefSeq" id="XP_055898115.1"/>
    </source>
</evidence>
<gene>
    <name evidence="3 4" type="primary">LOC106074607</name>
</gene>
<sequence>MILAIFLLVVLTSDYVQSTTCHTNKEPCRSVFTYVYYNGTSESAPLDSCSCQSRQCHTAWRRPNYMIRVRMFSDVSYMTANFMFCERLYSNLPTCQQGSIGLVMKGTFYPEQLHSIACKCPDSSTPLFYKRSYHGDDHMQYFEYICDSHKAFCTGVDSQCVSTSNGENRYHCECPSDLTCKVDPDRIGRCQ</sequence>
<dbReference type="AlphaFoldDB" id="A0A9W3BF93"/>
<keyword evidence="2" id="KW-1185">Reference proteome</keyword>
<evidence type="ECO:0000313" key="2">
    <source>
        <dbReference type="Proteomes" id="UP001165740"/>
    </source>
</evidence>
<evidence type="ECO:0000256" key="1">
    <source>
        <dbReference type="SAM" id="SignalP"/>
    </source>
</evidence>
<dbReference type="OMA" id="YNCACND"/>
<accession>A0A9W3BF93</accession>
<feature type="signal peptide" evidence="1">
    <location>
        <begin position="1"/>
        <end position="18"/>
    </location>
</feature>
<organism evidence="2 4">
    <name type="scientific">Biomphalaria glabrata</name>
    <name type="common">Bloodfluke planorb</name>
    <name type="synonym">Freshwater snail</name>
    <dbReference type="NCBI Taxonomy" id="6526"/>
    <lineage>
        <taxon>Eukaryota</taxon>
        <taxon>Metazoa</taxon>
        <taxon>Spiralia</taxon>
        <taxon>Lophotrochozoa</taxon>
        <taxon>Mollusca</taxon>
        <taxon>Gastropoda</taxon>
        <taxon>Heterobranchia</taxon>
        <taxon>Euthyneura</taxon>
        <taxon>Panpulmonata</taxon>
        <taxon>Hygrophila</taxon>
        <taxon>Lymnaeoidea</taxon>
        <taxon>Planorbidae</taxon>
        <taxon>Biomphalaria</taxon>
    </lineage>
</organism>
<feature type="chain" id="PRO_5044703039" evidence="1">
    <location>
        <begin position="19"/>
        <end position="191"/>
    </location>
</feature>
<dbReference type="OrthoDB" id="10268631at2759"/>
<keyword evidence="1" id="KW-0732">Signal</keyword>
<evidence type="ECO:0000313" key="3">
    <source>
        <dbReference type="RefSeq" id="XP_055898114.1"/>
    </source>
</evidence>
<reference evidence="3 4" key="1">
    <citation type="submission" date="2025-04" db="UniProtKB">
        <authorList>
            <consortium name="RefSeq"/>
        </authorList>
    </citation>
    <scope>IDENTIFICATION</scope>
</reference>
<proteinExistence type="predicted"/>
<protein>
    <submittedName>
        <fullName evidence="3 4">Uncharacterized protein LOC106074607</fullName>
    </submittedName>
</protein>
<name>A0A9W3BF93_BIOGL</name>
<dbReference type="RefSeq" id="XP_055898115.1">
    <property type="nucleotide sequence ID" value="XM_056042140.1"/>
</dbReference>
<dbReference type="GeneID" id="106074607"/>
<dbReference type="RefSeq" id="XP_055898114.1">
    <property type="nucleotide sequence ID" value="XM_056042139.1"/>
</dbReference>